<dbReference type="GO" id="GO:0050211">
    <property type="term" value="F:procollagen galactosyltransferase activity"/>
    <property type="evidence" value="ECO:0007669"/>
    <property type="project" value="TreeGrafter"/>
</dbReference>
<dbReference type="PANTHER" id="PTHR10730">
    <property type="entry name" value="PROCOLLAGEN-LYSINE,2-OXOGLUTARATE 5-DIOXYGENASE/GLYCOSYLTRANSFERASE 25 FAMILY MEMBER"/>
    <property type="match status" value="1"/>
</dbReference>
<dbReference type="SUPFAM" id="SSF53448">
    <property type="entry name" value="Nucleotide-diphospho-sugar transferases"/>
    <property type="match status" value="1"/>
</dbReference>
<evidence type="ECO:0000256" key="3">
    <source>
        <dbReference type="ARBA" id="ARBA00022679"/>
    </source>
</evidence>
<dbReference type="CTD" id="33778"/>
<protein>
    <submittedName>
        <fullName evidence="7">Glycosyltransferase 25 family member</fullName>
    </submittedName>
</protein>
<dbReference type="RefSeq" id="XP_028026674.1">
    <property type="nucleotide sequence ID" value="XM_028170873.1"/>
</dbReference>
<feature type="signal peptide" evidence="4">
    <location>
        <begin position="1"/>
        <end position="20"/>
    </location>
</feature>
<dbReference type="Proteomes" id="UP000504629">
    <property type="component" value="Unplaced"/>
</dbReference>
<evidence type="ECO:0000256" key="1">
    <source>
        <dbReference type="ARBA" id="ARBA00006721"/>
    </source>
</evidence>
<dbReference type="AlphaFoldDB" id="A0A6J2JDT3"/>
<keyword evidence="3" id="KW-0808">Transferase</keyword>
<organism evidence="6 7">
    <name type="scientific">Bombyx mandarina</name>
    <name type="common">Wild silk moth</name>
    <name type="synonym">Wild silkworm</name>
    <dbReference type="NCBI Taxonomy" id="7092"/>
    <lineage>
        <taxon>Eukaryota</taxon>
        <taxon>Metazoa</taxon>
        <taxon>Ecdysozoa</taxon>
        <taxon>Arthropoda</taxon>
        <taxon>Hexapoda</taxon>
        <taxon>Insecta</taxon>
        <taxon>Pterygota</taxon>
        <taxon>Neoptera</taxon>
        <taxon>Endopterygota</taxon>
        <taxon>Lepidoptera</taxon>
        <taxon>Glossata</taxon>
        <taxon>Ditrysia</taxon>
        <taxon>Bombycoidea</taxon>
        <taxon>Bombycidae</taxon>
        <taxon>Bombycinae</taxon>
        <taxon>Bombyx</taxon>
    </lineage>
</organism>
<comment type="similarity">
    <text evidence="1">Belongs to the glycosyltransferase 25 family.</text>
</comment>
<keyword evidence="6" id="KW-1185">Reference proteome</keyword>
<evidence type="ECO:0000256" key="2">
    <source>
        <dbReference type="ARBA" id="ARBA00022676"/>
    </source>
</evidence>
<evidence type="ECO:0000313" key="6">
    <source>
        <dbReference type="Proteomes" id="UP000504629"/>
    </source>
</evidence>
<feature type="domain" description="Glycosyl transferase family 25" evidence="5">
    <location>
        <begin position="323"/>
        <end position="500"/>
    </location>
</feature>
<gene>
    <name evidence="7" type="primary">LOC114240355</name>
</gene>
<dbReference type="InterPro" id="IPR002654">
    <property type="entry name" value="Glyco_trans_25"/>
</dbReference>
<sequence length="566" mass="66359">MKYSMKVSWTLFIFMCTCFAEKKFQNKLPTVGISVLVRNKAHILPYFFSSLYNLDYPKDRIYLWIHSDFNEDKSIEIINKWVENYGSEYNGMYVTTNTSSGPLHSDESSSTNWSPNHFRHVINMREAALDFGRKLWADYIFMLDADVILTNIETLKVLIAKDFTVVSPMLMSDGVYSNFWCGMTENYYYKRTDDYKPILNRKKTGCFDVPMVHSAVLISMRYDVSDKLTYYPSKITNYDGPEDDIIAFALNSKALGIPLYICNEAIYGFVPVPLEDNDPLEKDYEQMLNIKLEAISQGTPLPLNHMLEEYVTHPNKWKFGCDEIYMINLERRQERRFLMELSFKELGMSVQHFSAIDGRNLDMNDLREYSITLMPNYEDPYHKRPMKAGEVGCFLSHYYIWQDIVKNHHRVALLLEDDIHFVPYFRHRFIQLMDEISELDWDLVYIGRKILLDGEEEYATPHTTRPLYSYWTLGYLISERGAKKLLRADPLSKMLPVDEFLPIMFDQHPNEEWKSHFENRDLIALSAAPLLVHPTHYTGQPGYISDTEDSDIVDPDFVHLQSKNEL</sequence>
<dbReference type="Gene3D" id="3.90.550.10">
    <property type="entry name" value="Spore Coat Polysaccharide Biosynthesis Protein SpsA, Chain A"/>
    <property type="match status" value="1"/>
</dbReference>
<evidence type="ECO:0000313" key="7">
    <source>
        <dbReference type="RefSeq" id="XP_028026674.1"/>
    </source>
</evidence>
<proteinExistence type="inferred from homology"/>
<evidence type="ECO:0000259" key="5">
    <source>
        <dbReference type="Pfam" id="PF01755"/>
    </source>
</evidence>
<dbReference type="InterPro" id="IPR029044">
    <property type="entry name" value="Nucleotide-diphossugar_trans"/>
</dbReference>
<dbReference type="PANTHER" id="PTHR10730:SF53">
    <property type="entry name" value="GLYCOSYLTRANSFERASE 25 FAMILY MEMBER"/>
    <property type="match status" value="1"/>
</dbReference>
<dbReference type="Pfam" id="PF01755">
    <property type="entry name" value="Glyco_transf_25"/>
    <property type="match status" value="1"/>
</dbReference>
<evidence type="ECO:0000256" key="4">
    <source>
        <dbReference type="SAM" id="SignalP"/>
    </source>
</evidence>
<dbReference type="CDD" id="cd06532">
    <property type="entry name" value="Glyco_transf_25"/>
    <property type="match status" value="1"/>
</dbReference>
<dbReference type="GeneID" id="114240355"/>
<dbReference type="KEGG" id="bman:114240355"/>
<reference evidence="7" key="1">
    <citation type="submission" date="2025-08" db="UniProtKB">
        <authorList>
            <consortium name="RefSeq"/>
        </authorList>
    </citation>
    <scope>IDENTIFICATION</scope>
    <source>
        <tissue evidence="7">Silk gland</tissue>
    </source>
</reference>
<dbReference type="OrthoDB" id="47375at2759"/>
<name>A0A6J2JDT3_BOMMA</name>
<feature type="chain" id="PRO_5026931953" evidence="4">
    <location>
        <begin position="21"/>
        <end position="566"/>
    </location>
</feature>
<keyword evidence="4" id="KW-0732">Signal</keyword>
<keyword evidence="2" id="KW-0328">Glycosyltransferase</keyword>
<accession>A0A6J2JDT3</accession>
<dbReference type="InterPro" id="IPR050757">
    <property type="entry name" value="Collagen_mod_GT25"/>
</dbReference>